<organism evidence="2 3">
    <name type="scientific">Sphagnum jensenii</name>
    <dbReference type="NCBI Taxonomy" id="128206"/>
    <lineage>
        <taxon>Eukaryota</taxon>
        <taxon>Viridiplantae</taxon>
        <taxon>Streptophyta</taxon>
        <taxon>Embryophyta</taxon>
        <taxon>Bryophyta</taxon>
        <taxon>Sphagnophytina</taxon>
        <taxon>Sphagnopsida</taxon>
        <taxon>Sphagnales</taxon>
        <taxon>Sphagnaceae</taxon>
        <taxon>Sphagnum</taxon>
    </lineage>
</organism>
<keyword evidence="1" id="KW-0812">Transmembrane</keyword>
<evidence type="ECO:0000313" key="3">
    <source>
        <dbReference type="Proteomes" id="UP001497522"/>
    </source>
</evidence>
<gene>
    <name evidence="2" type="ORF">CSSPJE1EN2_LOCUS12053</name>
</gene>
<feature type="transmembrane region" description="Helical" evidence="1">
    <location>
        <begin position="60"/>
        <end position="81"/>
    </location>
</feature>
<evidence type="ECO:0000313" key="2">
    <source>
        <dbReference type="EMBL" id="CAK9869295.1"/>
    </source>
</evidence>
<reference evidence="2" key="1">
    <citation type="submission" date="2024-03" db="EMBL/GenBank/DDBJ databases">
        <authorList>
            <consortium name="ELIXIR-Norway"/>
            <consortium name="Elixir Norway"/>
        </authorList>
    </citation>
    <scope>NUCLEOTIDE SEQUENCE</scope>
</reference>
<evidence type="ECO:0000256" key="1">
    <source>
        <dbReference type="SAM" id="Phobius"/>
    </source>
</evidence>
<dbReference type="EMBL" id="OZ023720">
    <property type="protein sequence ID" value="CAK9869295.1"/>
    <property type="molecule type" value="Genomic_DNA"/>
</dbReference>
<proteinExistence type="predicted"/>
<sequence>MVTSYFQVKPCVGKDMTKRAVLEGLSNSAVVLLGHTWLSLFEGTAIETKHIKAEQADQVFMAAEIATLSISSGLVVLNLFYEILIATPTGKNDVSECLQMVMLQMIHKNAPIRHWAPFTIVGSPMLGLFVPDNN</sequence>
<keyword evidence="1" id="KW-0472">Membrane</keyword>
<keyword evidence="3" id="KW-1185">Reference proteome</keyword>
<name>A0ABP1B2H0_9BRYO</name>
<accession>A0ABP1B2H0</accession>
<protein>
    <submittedName>
        <fullName evidence="2">Uncharacterized protein</fullName>
    </submittedName>
</protein>
<feature type="transmembrane region" description="Helical" evidence="1">
    <location>
        <begin position="20"/>
        <end position="40"/>
    </location>
</feature>
<dbReference type="Proteomes" id="UP001497522">
    <property type="component" value="Chromosome 19"/>
</dbReference>
<keyword evidence="1" id="KW-1133">Transmembrane helix</keyword>